<comment type="subcellular location">
    <subcellularLocation>
        <location evidence="1">Cell membrane</location>
        <topology evidence="1">Multi-pass membrane protein</topology>
    </subcellularLocation>
</comment>
<evidence type="ECO:0000256" key="4">
    <source>
        <dbReference type="ARBA" id="ARBA00022989"/>
    </source>
</evidence>
<dbReference type="InterPro" id="IPR051311">
    <property type="entry name" value="DedA_domain"/>
</dbReference>
<evidence type="ECO:0000256" key="5">
    <source>
        <dbReference type="ARBA" id="ARBA00023136"/>
    </source>
</evidence>
<evidence type="ECO:0000256" key="6">
    <source>
        <dbReference type="SAM" id="Phobius"/>
    </source>
</evidence>
<name>A0A842IB08_9RHOB</name>
<evidence type="ECO:0000313" key="9">
    <source>
        <dbReference type="Proteomes" id="UP000555411"/>
    </source>
</evidence>
<dbReference type="PANTHER" id="PTHR42709">
    <property type="entry name" value="ALKALINE PHOSPHATASE LIKE PROTEIN"/>
    <property type="match status" value="1"/>
</dbReference>
<dbReference type="RefSeq" id="WP_185798459.1">
    <property type="nucleotide sequence ID" value="NZ_JACLQD010000004.1"/>
</dbReference>
<organism evidence="8 9">
    <name type="scientific">Paragemmobacter straminiformis</name>
    <dbReference type="NCBI Taxonomy" id="2045119"/>
    <lineage>
        <taxon>Bacteria</taxon>
        <taxon>Pseudomonadati</taxon>
        <taxon>Pseudomonadota</taxon>
        <taxon>Alphaproteobacteria</taxon>
        <taxon>Rhodobacterales</taxon>
        <taxon>Paracoccaceae</taxon>
        <taxon>Paragemmobacter</taxon>
    </lineage>
</organism>
<evidence type="ECO:0000256" key="1">
    <source>
        <dbReference type="ARBA" id="ARBA00004651"/>
    </source>
</evidence>
<keyword evidence="4 6" id="KW-1133">Transmembrane helix</keyword>
<keyword evidence="5 6" id="KW-0472">Membrane</keyword>
<dbReference type="Pfam" id="PF09335">
    <property type="entry name" value="VTT_dom"/>
    <property type="match status" value="1"/>
</dbReference>
<comment type="caution">
    <text evidence="8">The sequence shown here is derived from an EMBL/GenBank/DDBJ whole genome shotgun (WGS) entry which is preliminary data.</text>
</comment>
<evidence type="ECO:0000256" key="3">
    <source>
        <dbReference type="ARBA" id="ARBA00022692"/>
    </source>
</evidence>
<dbReference type="PANTHER" id="PTHR42709:SF6">
    <property type="entry name" value="UNDECAPRENYL PHOSPHATE TRANSPORTER A"/>
    <property type="match status" value="1"/>
</dbReference>
<evidence type="ECO:0000259" key="7">
    <source>
        <dbReference type="Pfam" id="PF09335"/>
    </source>
</evidence>
<feature type="transmembrane region" description="Helical" evidence="6">
    <location>
        <begin position="122"/>
        <end position="144"/>
    </location>
</feature>
<dbReference type="EMBL" id="JACLQD010000004">
    <property type="protein sequence ID" value="MBC2836855.1"/>
    <property type="molecule type" value="Genomic_DNA"/>
</dbReference>
<gene>
    <name evidence="8" type="ORF">H7F16_15155</name>
</gene>
<dbReference type="InterPro" id="IPR032816">
    <property type="entry name" value="VTT_dom"/>
</dbReference>
<keyword evidence="9" id="KW-1185">Reference proteome</keyword>
<feature type="transmembrane region" description="Helical" evidence="6">
    <location>
        <begin position="156"/>
        <end position="176"/>
    </location>
</feature>
<dbReference type="GO" id="GO:0005886">
    <property type="term" value="C:plasma membrane"/>
    <property type="evidence" value="ECO:0007669"/>
    <property type="project" value="UniProtKB-SubCell"/>
</dbReference>
<dbReference type="AlphaFoldDB" id="A0A842IB08"/>
<proteinExistence type="predicted"/>
<protein>
    <submittedName>
        <fullName evidence="8">VTT domain-containing protein</fullName>
    </submittedName>
</protein>
<evidence type="ECO:0000256" key="2">
    <source>
        <dbReference type="ARBA" id="ARBA00022475"/>
    </source>
</evidence>
<reference evidence="8 9" key="1">
    <citation type="journal article" date="2017" name="Int. J. Syst. Evol. Microbiol.">
        <title>Gemmobacter straminiformis sp. nov., isolated from an artificial fountain.</title>
        <authorList>
            <person name="Kang J.Y."/>
            <person name="Kim M.J."/>
            <person name="Chun J."/>
            <person name="Son K.P."/>
            <person name="Jahng K.Y."/>
        </authorList>
    </citation>
    <scope>NUCLEOTIDE SEQUENCE [LARGE SCALE GENOMIC DNA]</scope>
    <source>
        <strain evidence="8 9">CAM-8</strain>
    </source>
</reference>
<keyword evidence="2" id="KW-1003">Cell membrane</keyword>
<feature type="domain" description="VTT" evidence="7">
    <location>
        <begin position="36"/>
        <end position="145"/>
    </location>
</feature>
<keyword evidence="3 6" id="KW-0812">Transmembrane</keyword>
<sequence length="192" mass="20095">MTPASVMAVLSTHGLWLLAPAALVEGPFATLAADALAAGGTLPLGGVILVATLADLAGDALLWGAGRALRHRLPRGLSRRINRTVPLADLRRNAGRVLVYDKLTHSIGALVLLASGMARVPLLPFLGFNLAATLPKAAILALLGYAFGTGLRDSDWLVPLGLALCALTLGFALLWLRKQGKPHARLMPDPRP</sequence>
<feature type="transmembrane region" description="Helical" evidence="6">
    <location>
        <begin position="47"/>
        <end position="69"/>
    </location>
</feature>
<evidence type="ECO:0000313" key="8">
    <source>
        <dbReference type="EMBL" id="MBC2836855.1"/>
    </source>
</evidence>
<accession>A0A842IB08</accession>
<dbReference type="Proteomes" id="UP000555411">
    <property type="component" value="Unassembled WGS sequence"/>
</dbReference>